<evidence type="ECO:0000313" key="1">
    <source>
        <dbReference type="EMBL" id="KPN62074.1"/>
    </source>
</evidence>
<protein>
    <submittedName>
        <fullName evidence="1">Uncharacterized protein</fullName>
    </submittedName>
</protein>
<reference evidence="1 2" key="1">
    <citation type="submission" date="2015-09" db="EMBL/GenBank/DDBJ databases">
        <title>Draft genome sequence of Aliiroseovarius crassostreae CV919-312TSm, the causative agent of Roseovarius Oyster Disease (formerly Juvenile Oyster Disease).</title>
        <authorList>
            <person name="Kessner L."/>
            <person name="Spinard E."/>
            <person name="Nelson D."/>
        </authorList>
    </citation>
    <scope>NUCLEOTIDE SEQUENCE [LARGE SCALE GENOMIC DNA]</scope>
    <source>
        <strain evidence="1 2">CV919-312</strain>
    </source>
</reference>
<accession>A0A0P7KF84</accession>
<sequence length="69" mass="7762">MSCRYPALGRCFFDTVGGLRPRLRPHNQNITVAARAMAEGKTLGHLSYRVATRGQSFRRPNMISITARQ</sequence>
<proteinExistence type="predicted"/>
<gene>
    <name evidence="1" type="ORF">AKJ29_07235</name>
</gene>
<dbReference type="AlphaFoldDB" id="A0A0P7KF84"/>
<evidence type="ECO:0000313" key="2">
    <source>
        <dbReference type="Proteomes" id="UP000050471"/>
    </source>
</evidence>
<comment type="caution">
    <text evidence="1">The sequence shown here is derived from an EMBL/GenBank/DDBJ whole genome shotgun (WGS) entry which is preliminary data.</text>
</comment>
<name>A0A0P7KF84_9RHOB</name>
<dbReference type="Proteomes" id="UP000050471">
    <property type="component" value="Unassembled WGS sequence"/>
</dbReference>
<keyword evidence="2" id="KW-1185">Reference proteome</keyword>
<organism evidence="1 2">
    <name type="scientific">Aliiroseovarius crassostreae</name>
    <dbReference type="NCBI Taxonomy" id="154981"/>
    <lineage>
        <taxon>Bacteria</taxon>
        <taxon>Pseudomonadati</taxon>
        <taxon>Pseudomonadota</taxon>
        <taxon>Alphaproteobacteria</taxon>
        <taxon>Rhodobacterales</taxon>
        <taxon>Paracoccaceae</taxon>
        <taxon>Aliiroseovarius</taxon>
    </lineage>
</organism>
<dbReference type="EMBL" id="LKBA01000019">
    <property type="protein sequence ID" value="KPN62074.1"/>
    <property type="molecule type" value="Genomic_DNA"/>
</dbReference>